<keyword evidence="10" id="KW-1185">Reference proteome</keyword>
<feature type="transmembrane region" description="Helical" evidence="7">
    <location>
        <begin position="156"/>
        <end position="177"/>
    </location>
</feature>
<dbReference type="Pfam" id="PF00528">
    <property type="entry name" value="BPD_transp_1"/>
    <property type="match status" value="1"/>
</dbReference>
<evidence type="ECO:0000256" key="6">
    <source>
        <dbReference type="ARBA" id="ARBA00023136"/>
    </source>
</evidence>
<dbReference type="OrthoDB" id="61122at2"/>
<feature type="transmembrane region" description="Helical" evidence="7">
    <location>
        <begin position="123"/>
        <end position="144"/>
    </location>
</feature>
<evidence type="ECO:0000259" key="8">
    <source>
        <dbReference type="PROSITE" id="PS50928"/>
    </source>
</evidence>
<evidence type="ECO:0000256" key="7">
    <source>
        <dbReference type="RuleBase" id="RU363032"/>
    </source>
</evidence>
<reference evidence="9 10" key="1">
    <citation type="submission" date="2019-02" db="EMBL/GenBank/DDBJ databases">
        <title>Kribbella capetownensis sp. nov. and Kribbella speibonae sp. nov., isolated from soil.</title>
        <authorList>
            <person name="Curtis S.M."/>
            <person name="Norton I."/>
            <person name="Everest G.J."/>
            <person name="Meyers P.R."/>
        </authorList>
    </citation>
    <scope>NUCLEOTIDE SEQUENCE [LARGE SCALE GENOMIC DNA]</scope>
    <source>
        <strain evidence="9 10">NRRL B-24813</strain>
    </source>
</reference>
<evidence type="ECO:0000256" key="2">
    <source>
        <dbReference type="ARBA" id="ARBA00022448"/>
    </source>
</evidence>
<feature type="transmembrane region" description="Helical" evidence="7">
    <location>
        <begin position="27"/>
        <end position="48"/>
    </location>
</feature>
<gene>
    <name evidence="9" type="ORF">E0H73_18170</name>
</gene>
<feature type="domain" description="ABC transmembrane type-1" evidence="8">
    <location>
        <begin position="88"/>
        <end position="277"/>
    </location>
</feature>
<dbReference type="Gene3D" id="1.10.3720.10">
    <property type="entry name" value="MetI-like"/>
    <property type="match status" value="1"/>
</dbReference>
<keyword evidence="4 7" id="KW-0812">Transmembrane</keyword>
<accession>A0A4R0KYD1</accession>
<name>A0A4R0KYD1_9ACTN</name>
<evidence type="ECO:0000313" key="9">
    <source>
        <dbReference type="EMBL" id="TCC61175.1"/>
    </source>
</evidence>
<dbReference type="PROSITE" id="PS50928">
    <property type="entry name" value="ABC_TM1"/>
    <property type="match status" value="1"/>
</dbReference>
<evidence type="ECO:0000256" key="4">
    <source>
        <dbReference type="ARBA" id="ARBA00022692"/>
    </source>
</evidence>
<dbReference type="PANTHER" id="PTHR43744">
    <property type="entry name" value="ABC TRANSPORTER PERMEASE PROTEIN MG189-RELATED-RELATED"/>
    <property type="match status" value="1"/>
</dbReference>
<dbReference type="PANTHER" id="PTHR43744:SF12">
    <property type="entry name" value="ABC TRANSPORTER PERMEASE PROTEIN MG189-RELATED"/>
    <property type="match status" value="1"/>
</dbReference>
<keyword evidence="6 7" id="KW-0472">Membrane</keyword>
<evidence type="ECO:0000313" key="10">
    <source>
        <dbReference type="Proteomes" id="UP000291144"/>
    </source>
</evidence>
<evidence type="ECO:0000256" key="3">
    <source>
        <dbReference type="ARBA" id="ARBA00022475"/>
    </source>
</evidence>
<keyword evidence="5 7" id="KW-1133">Transmembrane helix</keyword>
<keyword evidence="3" id="KW-1003">Cell membrane</keyword>
<dbReference type="Proteomes" id="UP000291144">
    <property type="component" value="Unassembled WGS sequence"/>
</dbReference>
<dbReference type="SUPFAM" id="SSF161098">
    <property type="entry name" value="MetI-like"/>
    <property type="match status" value="1"/>
</dbReference>
<dbReference type="EMBL" id="SJKB01000005">
    <property type="protein sequence ID" value="TCC61175.1"/>
    <property type="molecule type" value="Genomic_DNA"/>
</dbReference>
<dbReference type="InterPro" id="IPR035906">
    <property type="entry name" value="MetI-like_sf"/>
</dbReference>
<feature type="transmembrane region" description="Helical" evidence="7">
    <location>
        <begin position="198"/>
        <end position="223"/>
    </location>
</feature>
<dbReference type="AlphaFoldDB" id="A0A4R0KYD1"/>
<comment type="subcellular location">
    <subcellularLocation>
        <location evidence="1 7">Cell membrane</location>
        <topology evidence="1 7">Multi-pass membrane protein</topology>
    </subcellularLocation>
</comment>
<sequence>MSTYSLARNIKQGHKPGENPWSVSRMVALLVLAFLAATWLVPFAWAVLTSLKSEADAGASTISLNPPDGLGFDAYRKVLSAGDIPSWAWNSLITSIAITFLTVAVSALAGYAFSRVNFTGRRWLYAAIIGAIIIPPQMLIVPLFRQMLAFDLVDTYWGIILPQTIAPAMVLILKRFFDQIPIELEDAARVDGANRLRVFWSIVLPLSRPILAAVAIFVFIGAWNNFLWPFIVTTDADLMTLPVGLQTVKSAYGLQYAQNMASAILAALPLVVVFLFFQRHIIKGVATTGFGGQ</sequence>
<proteinExistence type="inferred from homology"/>
<feature type="transmembrane region" description="Helical" evidence="7">
    <location>
        <begin position="87"/>
        <end position="111"/>
    </location>
</feature>
<evidence type="ECO:0000256" key="5">
    <source>
        <dbReference type="ARBA" id="ARBA00022989"/>
    </source>
</evidence>
<comment type="caution">
    <text evidence="9">The sequence shown here is derived from an EMBL/GenBank/DDBJ whole genome shotgun (WGS) entry which is preliminary data.</text>
</comment>
<dbReference type="GO" id="GO:0055085">
    <property type="term" value="P:transmembrane transport"/>
    <property type="evidence" value="ECO:0007669"/>
    <property type="project" value="InterPro"/>
</dbReference>
<comment type="similarity">
    <text evidence="7">Belongs to the binding-protein-dependent transport system permease family.</text>
</comment>
<organism evidence="9 10">
    <name type="scientific">Kribbella pittospori</name>
    <dbReference type="NCBI Taxonomy" id="722689"/>
    <lineage>
        <taxon>Bacteria</taxon>
        <taxon>Bacillati</taxon>
        <taxon>Actinomycetota</taxon>
        <taxon>Actinomycetes</taxon>
        <taxon>Propionibacteriales</taxon>
        <taxon>Kribbellaceae</taxon>
        <taxon>Kribbella</taxon>
    </lineage>
</organism>
<keyword evidence="2 7" id="KW-0813">Transport</keyword>
<dbReference type="CDD" id="cd06261">
    <property type="entry name" value="TM_PBP2"/>
    <property type="match status" value="1"/>
</dbReference>
<feature type="transmembrane region" description="Helical" evidence="7">
    <location>
        <begin position="256"/>
        <end position="277"/>
    </location>
</feature>
<protein>
    <submittedName>
        <fullName evidence="9">Carbohydrate ABC transporter permease</fullName>
    </submittedName>
</protein>
<dbReference type="GO" id="GO:0005886">
    <property type="term" value="C:plasma membrane"/>
    <property type="evidence" value="ECO:0007669"/>
    <property type="project" value="UniProtKB-SubCell"/>
</dbReference>
<dbReference type="InterPro" id="IPR000515">
    <property type="entry name" value="MetI-like"/>
</dbReference>
<evidence type="ECO:0000256" key="1">
    <source>
        <dbReference type="ARBA" id="ARBA00004651"/>
    </source>
</evidence>
<dbReference type="RefSeq" id="WP_131357373.1">
    <property type="nucleotide sequence ID" value="NZ_SJKB01000005.1"/>
</dbReference>